<reference evidence="1" key="1">
    <citation type="submission" date="2020-03" db="EMBL/GenBank/DDBJ databases">
        <authorList>
            <person name="Weist P."/>
        </authorList>
    </citation>
    <scope>NUCLEOTIDE SEQUENCE</scope>
</reference>
<dbReference type="AlphaFoldDB" id="A0A9N7VP32"/>
<sequence length="126" mass="14085">MLTVSCEEGVLAAPAPNRVVLLEKKRRVAPLGKRCLASVSHRRSFGSESLLWRVQNLSQRSPAALRHITAVCREAALTALQEDIKARHIEARHFESALNAVKPRIPDSLIQSYISYQQRHSGLGFF</sequence>
<comment type="caution">
    <text evidence="1">The sequence shown here is derived from an EMBL/GenBank/DDBJ whole genome shotgun (WGS) entry which is preliminary data.</text>
</comment>
<keyword evidence="2" id="KW-1185">Reference proteome</keyword>
<organism evidence="1 2">
    <name type="scientific">Pleuronectes platessa</name>
    <name type="common">European plaice</name>
    <dbReference type="NCBI Taxonomy" id="8262"/>
    <lineage>
        <taxon>Eukaryota</taxon>
        <taxon>Metazoa</taxon>
        <taxon>Chordata</taxon>
        <taxon>Craniata</taxon>
        <taxon>Vertebrata</taxon>
        <taxon>Euteleostomi</taxon>
        <taxon>Actinopterygii</taxon>
        <taxon>Neopterygii</taxon>
        <taxon>Teleostei</taxon>
        <taxon>Neoteleostei</taxon>
        <taxon>Acanthomorphata</taxon>
        <taxon>Carangaria</taxon>
        <taxon>Pleuronectiformes</taxon>
        <taxon>Pleuronectoidei</taxon>
        <taxon>Pleuronectidae</taxon>
        <taxon>Pleuronectes</taxon>
    </lineage>
</organism>
<evidence type="ECO:0000313" key="2">
    <source>
        <dbReference type="Proteomes" id="UP001153269"/>
    </source>
</evidence>
<accession>A0A9N7VP32</accession>
<proteinExistence type="predicted"/>
<dbReference type="EMBL" id="CADEAL010004269">
    <property type="protein sequence ID" value="CAB1455796.1"/>
    <property type="molecule type" value="Genomic_DNA"/>
</dbReference>
<protein>
    <submittedName>
        <fullName evidence="1">Uncharacterized protein</fullName>
    </submittedName>
</protein>
<dbReference type="Gene3D" id="1.10.8.60">
    <property type="match status" value="1"/>
</dbReference>
<dbReference type="Proteomes" id="UP001153269">
    <property type="component" value="Unassembled WGS sequence"/>
</dbReference>
<name>A0A9N7VP32_PLEPL</name>
<evidence type="ECO:0000313" key="1">
    <source>
        <dbReference type="EMBL" id="CAB1455796.1"/>
    </source>
</evidence>
<gene>
    <name evidence="1" type="ORF">PLEPLA_LOCUS43577</name>
</gene>